<organism evidence="2 3">
    <name type="scientific">Plasmodium vivax North Korean</name>
    <dbReference type="NCBI Taxonomy" id="1035514"/>
    <lineage>
        <taxon>Eukaryota</taxon>
        <taxon>Sar</taxon>
        <taxon>Alveolata</taxon>
        <taxon>Apicomplexa</taxon>
        <taxon>Aconoidasida</taxon>
        <taxon>Haemosporida</taxon>
        <taxon>Plasmodiidae</taxon>
        <taxon>Plasmodium</taxon>
        <taxon>Plasmodium (Plasmodium)</taxon>
    </lineage>
</organism>
<dbReference type="Pfam" id="PF05795">
    <property type="entry name" value="Plasmodium_Vir"/>
    <property type="match status" value="2"/>
</dbReference>
<name>A0A0J9WFE0_PLAVI</name>
<evidence type="ECO:0000313" key="3">
    <source>
        <dbReference type="Proteomes" id="UP000053239"/>
    </source>
</evidence>
<proteinExistence type="predicted"/>
<dbReference type="InterPro" id="IPR008780">
    <property type="entry name" value="Plasmodium_Vir"/>
</dbReference>
<feature type="compositionally biased region" description="Polar residues" evidence="1">
    <location>
        <begin position="284"/>
        <end position="298"/>
    </location>
</feature>
<evidence type="ECO:0000313" key="2">
    <source>
        <dbReference type="EMBL" id="KNA02244.1"/>
    </source>
</evidence>
<sequence length="318" mass="36791">MNKEHNDLSVYSKYCDIIGWGKKEHQVKEICKKYIRYLETSDQLNFVNPAYDVCTLLNYWTYVKLTEIFGFQDSINDINLAFFNLQFVWNDLYLYSGRINHNKCKPNFETNNHKDWLNRKKLYDYYVDYNTLKNMAEILDGNCEYYKRINDMQTIFDYFDSLYATDPEKCPPIYNVCQSYNPKNMLSTLPCHKKLGQLSALPLARNPSEDDDITQSPEGPKPIHSVLGDGPAVETVTQIESGNSDIRTKVTNSVLGATPVLLTATALYRYTPLGPWIRRLRGGRTNNMNAMDTFSPYTPKTGDMFSDESANYISYQPM</sequence>
<dbReference type="Proteomes" id="UP000053239">
    <property type="component" value="Unassembled WGS sequence"/>
</dbReference>
<gene>
    <name evidence="2" type="ORF">PVNG_04475</name>
</gene>
<evidence type="ECO:0000256" key="1">
    <source>
        <dbReference type="SAM" id="MobiDB-lite"/>
    </source>
</evidence>
<dbReference type="EMBL" id="KQ235190">
    <property type="protein sequence ID" value="KNA02244.1"/>
    <property type="molecule type" value="Genomic_DNA"/>
</dbReference>
<dbReference type="AlphaFoldDB" id="A0A0J9WFE0"/>
<protein>
    <recommendedName>
        <fullName evidence="4">VIR protein</fullName>
    </recommendedName>
</protein>
<accession>A0A0J9WFE0</accession>
<dbReference type="OrthoDB" id="381989at2759"/>
<evidence type="ECO:0008006" key="4">
    <source>
        <dbReference type="Google" id="ProtNLM"/>
    </source>
</evidence>
<reference evidence="2 3" key="1">
    <citation type="submission" date="2011-09" db="EMBL/GenBank/DDBJ databases">
        <title>The Genome Sequence of Plasmodium vivax North Korean.</title>
        <authorList>
            <consortium name="The Broad Institute Genome Sequencing Platform"/>
            <consortium name="The Broad Institute Genome Sequencing Center for Infectious Disease"/>
            <person name="Neafsey D."/>
            <person name="Carlton J."/>
            <person name="Barnwell J."/>
            <person name="Collins W."/>
            <person name="Escalante A."/>
            <person name="Mullikin J."/>
            <person name="Saul A."/>
            <person name="Guigo R."/>
            <person name="Camara F."/>
            <person name="Young S.K."/>
            <person name="Zeng Q."/>
            <person name="Gargeya S."/>
            <person name="Fitzgerald M."/>
            <person name="Haas B."/>
            <person name="Abouelleil A."/>
            <person name="Alvarado L."/>
            <person name="Arachchi H.M."/>
            <person name="Berlin A."/>
            <person name="Brown A."/>
            <person name="Chapman S.B."/>
            <person name="Chen Z."/>
            <person name="Dunbar C."/>
            <person name="Freedman E."/>
            <person name="Gearin G."/>
            <person name="Gellesch M."/>
            <person name="Goldberg J."/>
            <person name="Griggs A."/>
            <person name="Gujja S."/>
            <person name="Heiman D."/>
            <person name="Howarth C."/>
            <person name="Larson L."/>
            <person name="Lui A."/>
            <person name="MacDonald P.J.P."/>
            <person name="Montmayeur A."/>
            <person name="Murphy C."/>
            <person name="Neiman D."/>
            <person name="Pearson M."/>
            <person name="Priest M."/>
            <person name="Roberts A."/>
            <person name="Saif S."/>
            <person name="Shea T."/>
            <person name="Shenoy N."/>
            <person name="Sisk P."/>
            <person name="Stolte C."/>
            <person name="Sykes S."/>
            <person name="Wortman J."/>
            <person name="Nusbaum C."/>
            <person name="Birren B."/>
        </authorList>
    </citation>
    <scope>NUCLEOTIDE SEQUENCE [LARGE SCALE GENOMIC DNA]</scope>
    <source>
        <strain evidence="2 3">North Korean</strain>
    </source>
</reference>
<feature type="region of interest" description="Disordered" evidence="1">
    <location>
        <begin position="204"/>
        <end position="231"/>
    </location>
</feature>
<feature type="region of interest" description="Disordered" evidence="1">
    <location>
        <begin position="281"/>
        <end position="302"/>
    </location>
</feature>